<comment type="caution">
    <text evidence="4">The sequence shown here is derived from an EMBL/GenBank/DDBJ whole genome shotgun (WGS) entry which is preliminary data.</text>
</comment>
<dbReference type="Gene3D" id="3.40.50.12780">
    <property type="entry name" value="N-terminal domain of ligase-like"/>
    <property type="match status" value="2"/>
</dbReference>
<dbReference type="CDD" id="cd05907">
    <property type="entry name" value="VL_LC_FACS_like"/>
    <property type="match status" value="1"/>
</dbReference>
<dbReference type="SUPFAM" id="SSF56801">
    <property type="entry name" value="Acetyl-CoA synthetase-like"/>
    <property type="match status" value="1"/>
</dbReference>
<dbReference type="OrthoDB" id="9778383at2"/>
<dbReference type="Pfam" id="PF00501">
    <property type="entry name" value="AMP-binding"/>
    <property type="match status" value="1"/>
</dbReference>
<dbReference type="PANTHER" id="PTHR43272">
    <property type="entry name" value="LONG-CHAIN-FATTY-ACID--COA LIGASE"/>
    <property type="match status" value="1"/>
</dbReference>
<dbReference type="Pfam" id="PF23562">
    <property type="entry name" value="AMP-binding_C_3"/>
    <property type="match status" value="1"/>
</dbReference>
<dbReference type="RefSeq" id="WP_116975222.1">
    <property type="nucleotide sequence ID" value="NZ_QPMM01000003.1"/>
</dbReference>
<reference evidence="4 5" key="1">
    <citation type="submission" date="2018-07" db="EMBL/GenBank/DDBJ databases">
        <title>Chitinophaga K2CV101002-2 sp. nov., isolated from a monsoon evergreen broad-leaved forest soil.</title>
        <authorList>
            <person name="Lv Y."/>
        </authorList>
    </citation>
    <scope>NUCLEOTIDE SEQUENCE [LARGE SCALE GENOMIC DNA]</scope>
    <source>
        <strain evidence="4 5">GDMCC 1.1288</strain>
    </source>
</reference>
<organism evidence="4 5">
    <name type="scientific">Chitinophaga silvatica</name>
    <dbReference type="NCBI Taxonomy" id="2282649"/>
    <lineage>
        <taxon>Bacteria</taxon>
        <taxon>Pseudomonadati</taxon>
        <taxon>Bacteroidota</taxon>
        <taxon>Chitinophagia</taxon>
        <taxon>Chitinophagales</taxon>
        <taxon>Chitinophagaceae</taxon>
        <taxon>Chitinophaga</taxon>
    </lineage>
</organism>
<dbReference type="InterPro" id="IPR020845">
    <property type="entry name" value="AMP-binding_CS"/>
</dbReference>
<dbReference type="Proteomes" id="UP000260644">
    <property type="component" value="Unassembled WGS sequence"/>
</dbReference>
<keyword evidence="5" id="KW-1185">Reference proteome</keyword>
<keyword evidence="4" id="KW-0436">Ligase</keyword>
<dbReference type="PROSITE" id="PS00455">
    <property type="entry name" value="AMP_BINDING"/>
    <property type="match status" value="1"/>
</dbReference>
<feature type="domain" description="AMP-dependent synthetase/ligase" evidence="3">
    <location>
        <begin position="16"/>
        <end position="423"/>
    </location>
</feature>
<dbReference type="GO" id="GO:0005524">
    <property type="term" value="F:ATP binding"/>
    <property type="evidence" value="ECO:0007669"/>
    <property type="project" value="UniProtKB-KW"/>
</dbReference>
<dbReference type="InterPro" id="IPR000873">
    <property type="entry name" value="AMP-dep_synth/lig_dom"/>
</dbReference>
<dbReference type="InterPro" id="IPR042099">
    <property type="entry name" value="ANL_N_sf"/>
</dbReference>
<gene>
    <name evidence="4" type="ORF">DVR12_08385</name>
</gene>
<dbReference type="GO" id="GO:0004467">
    <property type="term" value="F:long-chain fatty acid-CoA ligase activity"/>
    <property type="evidence" value="ECO:0007669"/>
    <property type="project" value="TreeGrafter"/>
</dbReference>
<keyword evidence="1" id="KW-0547">Nucleotide-binding</keyword>
<sequence>MKDQPQRLFDVIAYQLANFPKEDMLAGKENGAYRKYSTKEVGDMTLRLSSGLLKLGIRPGIKSNEEKDKIAIISPNRPEWIITDLAVQQLGAVLTPIYPTISEHELAYVLNDAEARILFVSDKDLLDKVTAMRDKFPTIREIFTFNKVEGARHWTEVLDLADPADYATIDGIKKNVSPEELVTIIYTSGTTGTPKGVMLSHHNIVSNVVACQPYLPLNRDAKALSFLPLNHIFERMVTYLYLYSGVPIYYAESMDTIGENLKEVKPTIFTTVPRLLEKTYEKIMATGLELKGIKRALFFWAVELGKEYEINKNQGFWYNLQLKIANKLVFSKWRAALGGNIQAIVNGAAACQVRLLKIFTAGGIPIMEGYGLTETSPVISVNRYDVKERMFGTVGPIISDVEVKIAEDGEILCKGPNVTIGYYKRPDLTADAITDGWFHTGDIGVIIDNKFLKITDRKKELFKTSGGKFVAPQPIENKFKESPYIEQIMVVGEDRKFTGALIVPSFNNLRNWAQKHGINVKSNEELVKNEQVIDLYKQAMDKYNQFFSHIEQIKKFVLIPTEWTVDGGELTPTLKAKRKVIMQKYHDQIESLYAGPAVKSV</sequence>
<evidence type="ECO:0000256" key="1">
    <source>
        <dbReference type="ARBA" id="ARBA00022741"/>
    </source>
</evidence>
<dbReference type="GO" id="GO:0016020">
    <property type="term" value="C:membrane"/>
    <property type="evidence" value="ECO:0007669"/>
    <property type="project" value="TreeGrafter"/>
</dbReference>
<name>A0A3E1YCB0_9BACT</name>
<accession>A0A3E1YCB0</accession>
<evidence type="ECO:0000259" key="3">
    <source>
        <dbReference type="Pfam" id="PF00501"/>
    </source>
</evidence>
<dbReference type="PANTHER" id="PTHR43272:SF33">
    <property type="entry name" value="AMP-BINDING DOMAIN-CONTAINING PROTEIN-RELATED"/>
    <property type="match status" value="1"/>
</dbReference>
<proteinExistence type="predicted"/>
<keyword evidence="2" id="KW-0067">ATP-binding</keyword>
<evidence type="ECO:0000256" key="2">
    <source>
        <dbReference type="ARBA" id="ARBA00022840"/>
    </source>
</evidence>
<dbReference type="EMBL" id="QPMM01000003">
    <property type="protein sequence ID" value="RFS23896.1"/>
    <property type="molecule type" value="Genomic_DNA"/>
</dbReference>
<dbReference type="AlphaFoldDB" id="A0A3E1YCB0"/>
<evidence type="ECO:0000313" key="5">
    <source>
        <dbReference type="Proteomes" id="UP000260644"/>
    </source>
</evidence>
<evidence type="ECO:0000313" key="4">
    <source>
        <dbReference type="EMBL" id="RFS23896.1"/>
    </source>
</evidence>
<protein>
    <submittedName>
        <fullName evidence="4">Long-chain fatty acid--CoA ligase</fullName>
    </submittedName>
</protein>